<feature type="transmembrane region" description="Helical" evidence="1">
    <location>
        <begin position="31"/>
        <end position="51"/>
    </location>
</feature>
<dbReference type="EMBL" id="LKAM01000006">
    <property type="protein sequence ID" value="KUM48042.1"/>
    <property type="molecule type" value="Genomic_DNA"/>
</dbReference>
<evidence type="ECO:0000256" key="1">
    <source>
        <dbReference type="SAM" id="Phobius"/>
    </source>
</evidence>
<gene>
    <name evidence="2" type="ORF">ABT39_MTgene5038</name>
</gene>
<geneLocation type="mitochondrion" evidence="2"/>
<feature type="transmembrane region" description="Helical" evidence="1">
    <location>
        <begin position="57"/>
        <end position="75"/>
    </location>
</feature>
<keyword evidence="2" id="KW-0496">Mitochondrion</keyword>
<accession>A0A101LZ67</accession>
<evidence type="ECO:0000313" key="2">
    <source>
        <dbReference type="EMBL" id="KUM48042.1"/>
    </source>
</evidence>
<protein>
    <submittedName>
        <fullName evidence="2">Uncharacterized protein</fullName>
    </submittedName>
</protein>
<comment type="caution">
    <text evidence="2">The sequence shown here is derived from an EMBL/GenBank/DDBJ whole genome shotgun (WGS) entry which is preliminary data.</text>
</comment>
<keyword evidence="1" id="KW-0812">Transmembrane</keyword>
<name>A0A101LZ67_PICGL</name>
<keyword evidence="1" id="KW-1133">Transmembrane helix</keyword>
<organism evidence="2">
    <name type="scientific">Picea glauca</name>
    <name type="common">White spruce</name>
    <name type="synonym">Pinus glauca</name>
    <dbReference type="NCBI Taxonomy" id="3330"/>
    <lineage>
        <taxon>Eukaryota</taxon>
        <taxon>Viridiplantae</taxon>
        <taxon>Streptophyta</taxon>
        <taxon>Embryophyta</taxon>
        <taxon>Tracheophyta</taxon>
        <taxon>Spermatophyta</taxon>
        <taxon>Pinopsida</taxon>
        <taxon>Pinidae</taxon>
        <taxon>Conifers I</taxon>
        <taxon>Pinales</taxon>
        <taxon>Pinaceae</taxon>
        <taxon>Picea</taxon>
    </lineage>
</organism>
<keyword evidence="1" id="KW-0472">Membrane</keyword>
<proteinExistence type="predicted"/>
<sequence>MQFFHHLAMVFHSFHHQALLHRAMEHSFHQFLLFGIEIRSLLVIVTQILMFQIDSEILSLMLMVEIQILTFVIVMKSLMLESQSQMFQIGIIIFVIGSKNSTACTSIIDPLPI</sequence>
<dbReference type="AlphaFoldDB" id="A0A101LZ67"/>
<reference evidence="2" key="1">
    <citation type="journal article" date="2015" name="Genome Biol. Evol.">
        <title>Organellar Genomes of White Spruce (Picea glauca): Assembly and Annotation.</title>
        <authorList>
            <person name="Jackman S.D."/>
            <person name="Warren R.L."/>
            <person name="Gibb E.A."/>
            <person name="Vandervalk B.P."/>
            <person name="Mohamadi H."/>
            <person name="Chu J."/>
            <person name="Raymond A."/>
            <person name="Pleasance S."/>
            <person name="Coope R."/>
            <person name="Wildung M.R."/>
            <person name="Ritland C.E."/>
            <person name="Bousquet J."/>
            <person name="Jones S.J."/>
            <person name="Bohlmann J."/>
            <person name="Birol I."/>
        </authorList>
    </citation>
    <scope>NUCLEOTIDE SEQUENCE [LARGE SCALE GENOMIC DNA]</scope>
    <source>
        <tissue evidence="2">Flushing bud</tissue>
    </source>
</reference>